<comment type="similarity">
    <text evidence="1">Belongs to the plant LTP family.</text>
</comment>
<keyword evidence="4" id="KW-0325">Glycoprotein</keyword>
<name>A0A843XW58_COLES</name>
<dbReference type="Gene3D" id="1.10.110.10">
    <property type="entry name" value="Plant lipid-transfer and hydrophobic proteins"/>
    <property type="match status" value="1"/>
</dbReference>
<keyword evidence="9" id="KW-1185">Reference proteome</keyword>
<feature type="signal peptide" evidence="6">
    <location>
        <begin position="1"/>
        <end position="20"/>
    </location>
</feature>
<comment type="caution">
    <text evidence="8">The sequence shown here is derived from an EMBL/GenBank/DDBJ whole genome shotgun (WGS) entry which is preliminary data.</text>
</comment>
<dbReference type="OrthoDB" id="659547at2759"/>
<evidence type="ECO:0000256" key="6">
    <source>
        <dbReference type="SAM" id="SignalP"/>
    </source>
</evidence>
<dbReference type="SMART" id="SM00499">
    <property type="entry name" value="AAI"/>
    <property type="match status" value="1"/>
</dbReference>
<dbReference type="AlphaFoldDB" id="A0A843XW58"/>
<feature type="domain" description="Bifunctional inhibitor/plant lipid transfer protein/seed storage helical" evidence="7">
    <location>
        <begin position="53"/>
        <end position="131"/>
    </location>
</feature>
<evidence type="ECO:0000259" key="7">
    <source>
        <dbReference type="SMART" id="SM00499"/>
    </source>
</evidence>
<evidence type="ECO:0000256" key="5">
    <source>
        <dbReference type="SAM" id="MobiDB-lite"/>
    </source>
</evidence>
<evidence type="ECO:0000313" key="9">
    <source>
        <dbReference type="Proteomes" id="UP000652761"/>
    </source>
</evidence>
<evidence type="ECO:0000313" key="8">
    <source>
        <dbReference type="EMBL" id="MQM22987.1"/>
    </source>
</evidence>
<evidence type="ECO:0000256" key="4">
    <source>
        <dbReference type="ARBA" id="ARBA00023180"/>
    </source>
</evidence>
<evidence type="ECO:0000256" key="3">
    <source>
        <dbReference type="ARBA" id="ARBA00023157"/>
    </source>
</evidence>
<evidence type="ECO:0000256" key="1">
    <source>
        <dbReference type="ARBA" id="ARBA00009748"/>
    </source>
</evidence>
<proteinExistence type="inferred from homology"/>
<reference evidence="8" key="1">
    <citation type="submission" date="2017-07" db="EMBL/GenBank/DDBJ databases">
        <title>Taro Niue Genome Assembly and Annotation.</title>
        <authorList>
            <person name="Atibalentja N."/>
            <person name="Keating K."/>
            <person name="Fields C.J."/>
        </authorList>
    </citation>
    <scope>NUCLEOTIDE SEQUENCE</scope>
    <source>
        <strain evidence="8">Niue_2</strain>
        <tissue evidence="8">Leaf</tissue>
    </source>
</reference>
<dbReference type="Proteomes" id="UP000652761">
    <property type="component" value="Unassembled WGS sequence"/>
</dbReference>
<dbReference type="InterPro" id="IPR016140">
    <property type="entry name" value="Bifunc_inhib/LTP/seed_store"/>
</dbReference>
<dbReference type="CDD" id="cd00010">
    <property type="entry name" value="AAI_LTSS"/>
    <property type="match status" value="1"/>
</dbReference>
<accession>A0A843XW58</accession>
<protein>
    <recommendedName>
        <fullName evidence="7">Bifunctional inhibitor/plant lipid transfer protein/seed storage helical domain-containing protein</fullName>
    </recommendedName>
</protein>
<feature type="chain" id="PRO_5032583311" description="Bifunctional inhibitor/plant lipid transfer protein/seed storage helical domain-containing protein" evidence="6">
    <location>
        <begin position="21"/>
        <end position="194"/>
    </location>
</feature>
<feature type="region of interest" description="Disordered" evidence="5">
    <location>
        <begin position="145"/>
        <end position="186"/>
    </location>
</feature>
<dbReference type="EMBL" id="NMUH01014657">
    <property type="protein sequence ID" value="MQM22987.1"/>
    <property type="molecule type" value="Genomic_DNA"/>
</dbReference>
<dbReference type="PANTHER" id="PTHR33044">
    <property type="entry name" value="BIFUNCTIONAL INHIBITOR/LIPID-TRANSFER PROTEIN/SEED STORAGE 2S ALBUMIN SUPERFAMILY PROTEIN-RELATED"/>
    <property type="match status" value="1"/>
</dbReference>
<sequence length="194" mass="19513">MVAAKSAWALVCAMAMAVAAALCTTAAGAAAAASPEKAAGPTPTLAPAGTVDCSSVIYGMMDCIDYVSPGSNASKPTATCCEGIKGVVKVSPWCLCDALCESAAMGIQLNTSRVAELPRTCRITVPDLDNCRGFLSPLAAPAPSEMEVSSPAPLMSAPASADGPGSSTATLQARGRQLRRPPPLPLSRCMASVL</sequence>
<keyword evidence="3" id="KW-1015">Disulfide bond</keyword>
<dbReference type="InterPro" id="IPR043325">
    <property type="entry name" value="LTSS"/>
</dbReference>
<dbReference type="Pfam" id="PF14368">
    <property type="entry name" value="LTP_2"/>
    <property type="match status" value="1"/>
</dbReference>
<gene>
    <name evidence="8" type="ORF">Taro_056048</name>
</gene>
<dbReference type="InterPro" id="IPR036312">
    <property type="entry name" value="Bifun_inhib/LTP/seed_sf"/>
</dbReference>
<keyword evidence="2 6" id="KW-0732">Signal</keyword>
<dbReference type="GO" id="GO:0008289">
    <property type="term" value="F:lipid binding"/>
    <property type="evidence" value="ECO:0007669"/>
    <property type="project" value="InterPro"/>
</dbReference>
<evidence type="ECO:0000256" key="2">
    <source>
        <dbReference type="ARBA" id="ARBA00022729"/>
    </source>
</evidence>
<feature type="compositionally biased region" description="Low complexity" evidence="5">
    <location>
        <begin position="149"/>
        <end position="175"/>
    </location>
</feature>
<dbReference type="GO" id="GO:0006869">
    <property type="term" value="P:lipid transport"/>
    <property type="evidence" value="ECO:0007669"/>
    <property type="project" value="InterPro"/>
</dbReference>
<dbReference type="SUPFAM" id="SSF47699">
    <property type="entry name" value="Bifunctional inhibitor/lipid-transfer protein/seed storage 2S albumin"/>
    <property type="match status" value="1"/>
</dbReference>
<dbReference type="InterPro" id="IPR000528">
    <property type="entry name" value="Plant_nsLTP"/>
</dbReference>
<dbReference type="PRINTS" id="PR00382">
    <property type="entry name" value="LIPIDTRNSFER"/>
</dbReference>
<organism evidence="8 9">
    <name type="scientific">Colocasia esculenta</name>
    <name type="common">Wild taro</name>
    <name type="synonym">Arum esculentum</name>
    <dbReference type="NCBI Taxonomy" id="4460"/>
    <lineage>
        <taxon>Eukaryota</taxon>
        <taxon>Viridiplantae</taxon>
        <taxon>Streptophyta</taxon>
        <taxon>Embryophyta</taxon>
        <taxon>Tracheophyta</taxon>
        <taxon>Spermatophyta</taxon>
        <taxon>Magnoliopsida</taxon>
        <taxon>Liliopsida</taxon>
        <taxon>Araceae</taxon>
        <taxon>Aroideae</taxon>
        <taxon>Colocasieae</taxon>
        <taxon>Colocasia</taxon>
    </lineage>
</organism>